<keyword evidence="1" id="KW-0812">Transmembrane</keyword>
<dbReference type="EnsemblMetazoa" id="GBRI004107-RA">
    <property type="protein sequence ID" value="GBRI004107-PA"/>
    <property type="gene ID" value="GBRI004107"/>
</dbReference>
<evidence type="ECO:0000256" key="1">
    <source>
        <dbReference type="SAM" id="Phobius"/>
    </source>
</evidence>
<sequence>MHIYALTRNPINTKIQTQILNEVSESITLCSEEISGLSDYIVVGNTLDTICLGHQAPPLLSVFSLQIRERYICIKKPAAPPQPPTSSHGLLHHIIFMALAFFIINISYDGGFT</sequence>
<organism evidence="2 3">
    <name type="scientific">Glossina brevipalpis</name>
    <dbReference type="NCBI Taxonomy" id="37001"/>
    <lineage>
        <taxon>Eukaryota</taxon>
        <taxon>Metazoa</taxon>
        <taxon>Ecdysozoa</taxon>
        <taxon>Arthropoda</taxon>
        <taxon>Hexapoda</taxon>
        <taxon>Insecta</taxon>
        <taxon>Pterygota</taxon>
        <taxon>Neoptera</taxon>
        <taxon>Endopterygota</taxon>
        <taxon>Diptera</taxon>
        <taxon>Brachycera</taxon>
        <taxon>Muscomorpha</taxon>
        <taxon>Hippoboscoidea</taxon>
        <taxon>Glossinidae</taxon>
        <taxon>Glossina</taxon>
    </lineage>
</organism>
<dbReference type="AlphaFoldDB" id="A0A1A9W2L5"/>
<reference evidence="2" key="2">
    <citation type="submission" date="2020-05" db="UniProtKB">
        <authorList>
            <consortium name="EnsemblMetazoa"/>
        </authorList>
    </citation>
    <scope>IDENTIFICATION</scope>
    <source>
        <strain evidence="2">IAEA</strain>
    </source>
</reference>
<proteinExistence type="predicted"/>
<keyword evidence="3" id="KW-1185">Reference proteome</keyword>
<evidence type="ECO:0000313" key="3">
    <source>
        <dbReference type="Proteomes" id="UP000091820"/>
    </source>
</evidence>
<reference evidence="3" key="1">
    <citation type="submission" date="2014-03" db="EMBL/GenBank/DDBJ databases">
        <authorList>
            <person name="Aksoy S."/>
            <person name="Warren W."/>
            <person name="Wilson R.K."/>
        </authorList>
    </citation>
    <scope>NUCLEOTIDE SEQUENCE [LARGE SCALE GENOMIC DNA]</scope>
    <source>
        <strain evidence="3">IAEA</strain>
    </source>
</reference>
<keyword evidence="1" id="KW-0472">Membrane</keyword>
<feature type="transmembrane region" description="Helical" evidence="1">
    <location>
        <begin position="90"/>
        <end position="108"/>
    </location>
</feature>
<keyword evidence="1" id="KW-1133">Transmembrane helix</keyword>
<name>A0A1A9W2L5_9MUSC</name>
<accession>A0A1A9W2L5</accession>
<dbReference type="Proteomes" id="UP000091820">
    <property type="component" value="Unassembled WGS sequence"/>
</dbReference>
<dbReference type="VEuPathDB" id="VectorBase:GBRI004107"/>
<protein>
    <submittedName>
        <fullName evidence="2">Uncharacterized protein</fullName>
    </submittedName>
</protein>
<evidence type="ECO:0000313" key="2">
    <source>
        <dbReference type="EnsemblMetazoa" id="GBRI004107-PA"/>
    </source>
</evidence>